<sequence>MSTQFIFAEASSLMRTKLTSHNTQLEVIQHPKMGRVAMAKDKDRKPIDPPPIVQLKVNKEADPNESFLQSSAFFIHCTLIPLSEESRRPGKLASNGMGGTPVSSLHRLKNQDNKECAFFVFGDISIKEAGDYRLEFHLFELRDSECCHIDSVQCNRFTVYTAKNFPGLEQSTFLTRMFSDQGVRLRVRKEPRSTLKKNGPASDNYQKKTYSSHAKNENGKRPRSGSIPEATQHVPATSSSDPSPVQHHQENPRLMERSSFSASSAGPSNTSSQDALTSSLCAILIPPQQSRTFDRSQGDHQYFQGSPQSTTQPQAYYSYNQAPEATLSVTQSVERRQTLSYTSPQHPIPAQFSGFGNGFNAQYPGYGLPPTSQFPPMGSQYGANDQNNGAIFNQIPPVNDVYGSLPSGPQNVGSGTEGYWQGNNIVLTDNRSGKAPQYWPDPSSLP</sequence>
<evidence type="ECO:0000256" key="6">
    <source>
        <dbReference type="SAM" id="MobiDB-lite"/>
    </source>
</evidence>
<protein>
    <submittedName>
        <fullName evidence="8">Developmental regulator</fullName>
    </submittedName>
</protein>
<dbReference type="Pfam" id="PF11754">
    <property type="entry name" value="Velvet"/>
    <property type="match status" value="2"/>
</dbReference>
<dbReference type="PANTHER" id="PTHR33572:SF18">
    <property type="entry name" value="SPORE DEVELOPMENT REGULATOR VOSA"/>
    <property type="match status" value="1"/>
</dbReference>
<feature type="compositionally biased region" description="Polar residues" evidence="6">
    <location>
        <begin position="201"/>
        <end position="213"/>
    </location>
</feature>
<reference evidence="8 9" key="1">
    <citation type="submission" date="2024-06" db="EMBL/GenBank/DDBJ databases">
        <title>Complete genome of Phlyctema vagabunda strain 19-DSS-EL-015.</title>
        <authorList>
            <person name="Fiorenzani C."/>
        </authorList>
    </citation>
    <scope>NUCLEOTIDE SEQUENCE [LARGE SCALE GENOMIC DNA]</scope>
    <source>
        <strain evidence="8 9">19-DSS-EL-015</strain>
    </source>
</reference>
<evidence type="ECO:0000256" key="4">
    <source>
        <dbReference type="ARBA" id="ARBA00023163"/>
    </source>
</evidence>
<dbReference type="InterPro" id="IPR038491">
    <property type="entry name" value="Velvet_dom_sf"/>
</dbReference>
<evidence type="ECO:0000256" key="1">
    <source>
        <dbReference type="ARBA" id="ARBA00004123"/>
    </source>
</evidence>
<dbReference type="EMBL" id="JBFCZG010000004">
    <property type="protein sequence ID" value="KAL3423794.1"/>
    <property type="molecule type" value="Genomic_DNA"/>
</dbReference>
<keyword evidence="2" id="KW-0749">Sporulation</keyword>
<proteinExistence type="predicted"/>
<dbReference type="PROSITE" id="PS51821">
    <property type="entry name" value="VELVET"/>
    <property type="match status" value="1"/>
</dbReference>
<dbReference type="Gene3D" id="2.60.40.3960">
    <property type="entry name" value="Velvet domain"/>
    <property type="match status" value="1"/>
</dbReference>
<evidence type="ECO:0000256" key="5">
    <source>
        <dbReference type="ARBA" id="ARBA00023242"/>
    </source>
</evidence>
<evidence type="ECO:0000256" key="3">
    <source>
        <dbReference type="ARBA" id="ARBA00023015"/>
    </source>
</evidence>
<keyword evidence="4" id="KW-0804">Transcription</keyword>
<dbReference type="PANTHER" id="PTHR33572">
    <property type="entry name" value="SPORE DEVELOPMENT REGULATOR VOSA"/>
    <property type="match status" value="1"/>
</dbReference>
<accession>A0ABR4PKH0</accession>
<dbReference type="Proteomes" id="UP001629113">
    <property type="component" value="Unassembled WGS sequence"/>
</dbReference>
<keyword evidence="9" id="KW-1185">Reference proteome</keyword>
<comment type="subcellular location">
    <subcellularLocation>
        <location evidence="1">Nucleus</location>
    </subcellularLocation>
</comment>
<keyword evidence="3" id="KW-0805">Transcription regulation</keyword>
<name>A0ABR4PKH0_9HELO</name>
<feature type="region of interest" description="Disordered" evidence="6">
    <location>
        <begin position="427"/>
        <end position="446"/>
    </location>
</feature>
<feature type="domain" description="Velvet" evidence="7">
    <location>
        <begin position="18"/>
        <end position="188"/>
    </location>
</feature>
<dbReference type="InterPro" id="IPR021740">
    <property type="entry name" value="Velvet"/>
</dbReference>
<feature type="region of interest" description="Disordered" evidence="6">
    <location>
        <begin position="187"/>
        <end position="274"/>
    </location>
</feature>
<dbReference type="InterPro" id="IPR037525">
    <property type="entry name" value="Velvet_dom"/>
</dbReference>
<evidence type="ECO:0000313" key="9">
    <source>
        <dbReference type="Proteomes" id="UP001629113"/>
    </source>
</evidence>
<evidence type="ECO:0000259" key="7">
    <source>
        <dbReference type="PROSITE" id="PS51821"/>
    </source>
</evidence>
<keyword evidence="5" id="KW-0539">Nucleus</keyword>
<evidence type="ECO:0000313" key="8">
    <source>
        <dbReference type="EMBL" id="KAL3423794.1"/>
    </source>
</evidence>
<gene>
    <name evidence="8" type="ORF">PVAG01_05541</name>
</gene>
<feature type="compositionally biased region" description="Basic and acidic residues" evidence="6">
    <location>
        <begin position="247"/>
        <end position="256"/>
    </location>
</feature>
<feature type="compositionally biased region" description="Low complexity" evidence="6">
    <location>
        <begin position="258"/>
        <end position="272"/>
    </location>
</feature>
<organism evidence="8 9">
    <name type="scientific">Phlyctema vagabunda</name>
    <dbReference type="NCBI Taxonomy" id="108571"/>
    <lineage>
        <taxon>Eukaryota</taxon>
        <taxon>Fungi</taxon>
        <taxon>Dikarya</taxon>
        <taxon>Ascomycota</taxon>
        <taxon>Pezizomycotina</taxon>
        <taxon>Leotiomycetes</taxon>
        <taxon>Helotiales</taxon>
        <taxon>Dermateaceae</taxon>
        <taxon>Phlyctema</taxon>
    </lineage>
</organism>
<comment type="caution">
    <text evidence="8">The sequence shown here is derived from an EMBL/GenBank/DDBJ whole genome shotgun (WGS) entry which is preliminary data.</text>
</comment>
<feature type="region of interest" description="Disordered" evidence="6">
    <location>
        <begin position="291"/>
        <end position="313"/>
    </location>
</feature>
<evidence type="ECO:0000256" key="2">
    <source>
        <dbReference type="ARBA" id="ARBA00022969"/>
    </source>
</evidence>
<feature type="compositionally biased region" description="Polar residues" evidence="6">
    <location>
        <begin position="303"/>
        <end position="313"/>
    </location>
</feature>
<feature type="compositionally biased region" description="Polar residues" evidence="6">
    <location>
        <begin position="234"/>
        <end position="243"/>
    </location>
</feature>